<evidence type="ECO:0000313" key="2">
    <source>
        <dbReference type="Proteomes" id="UP000636458"/>
    </source>
</evidence>
<proteinExistence type="predicted"/>
<evidence type="ECO:0000313" key="1">
    <source>
        <dbReference type="EMBL" id="MBK4348682.1"/>
    </source>
</evidence>
<dbReference type="Proteomes" id="UP000636458">
    <property type="component" value="Unassembled WGS sequence"/>
</dbReference>
<dbReference type="AlphaFoldDB" id="A0A934SL30"/>
<protein>
    <recommendedName>
        <fullName evidence="3">Flagellar FliJ protein</fullName>
    </recommendedName>
</protein>
<dbReference type="EMBL" id="JAEPES010000004">
    <property type="protein sequence ID" value="MBK4348682.1"/>
    <property type="molecule type" value="Genomic_DNA"/>
</dbReference>
<name>A0A934SL30_9MICO</name>
<comment type="caution">
    <text evidence="1">The sequence shown here is derived from an EMBL/GenBank/DDBJ whole genome shotgun (WGS) entry which is preliminary data.</text>
</comment>
<organism evidence="1 2">
    <name type="scientific">Lacisediminihabitans changchengi</name>
    <dbReference type="NCBI Taxonomy" id="2787634"/>
    <lineage>
        <taxon>Bacteria</taxon>
        <taxon>Bacillati</taxon>
        <taxon>Actinomycetota</taxon>
        <taxon>Actinomycetes</taxon>
        <taxon>Micrococcales</taxon>
        <taxon>Microbacteriaceae</taxon>
        <taxon>Lacisediminihabitans</taxon>
    </lineage>
</organism>
<gene>
    <name evidence="1" type="ORF">IV501_13650</name>
</gene>
<dbReference type="RefSeq" id="WP_200556875.1">
    <property type="nucleotide sequence ID" value="NZ_JAEPES010000004.1"/>
</dbReference>
<dbReference type="Gene3D" id="1.10.287.1700">
    <property type="match status" value="1"/>
</dbReference>
<evidence type="ECO:0008006" key="3">
    <source>
        <dbReference type="Google" id="ProtNLM"/>
    </source>
</evidence>
<keyword evidence="2" id="KW-1185">Reference proteome</keyword>
<accession>A0A934SL30</accession>
<reference evidence="1" key="1">
    <citation type="submission" date="2021-01" db="EMBL/GenBank/DDBJ databases">
        <title>Lacisediminihabitans sp. nov. strain G11-30, isolated from Antarctic Soil.</title>
        <authorList>
            <person name="Li J."/>
        </authorList>
    </citation>
    <scope>NUCLEOTIDE SEQUENCE</scope>
    <source>
        <strain evidence="1">G11-30</strain>
    </source>
</reference>
<sequence length="144" mass="15193">MAKLFPLAGLLRLRQIQQDQAASDLAAANARVRESTARERRARAALGGIAPDVTDTTVLYAIAASRAASRSMLGELQALEAANKTEADAAGQAFTAARARSVGLEKLEAKHVDGVRSADLSAEQNVLDEIVTTGWHRTAEGQAI</sequence>
<dbReference type="InterPro" id="IPR053716">
    <property type="entry name" value="Flag_assembly_chemotaxis_eff"/>
</dbReference>